<dbReference type="Proteomes" id="UP000267096">
    <property type="component" value="Unassembled WGS sequence"/>
</dbReference>
<feature type="compositionally biased region" description="Acidic residues" evidence="1">
    <location>
        <begin position="18"/>
        <end position="35"/>
    </location>
</feature>
<dbReference type="EMBL" id="UYRR01031454">
    <property type="protein sequence ID" value="VDK50211.1"/>
    <property type="molecule type" value="Genomic_DNA"/>
</dbReference>
<dbReference type="Pfam" id="PF12572">
    <property type="entry name" value="DUF3752"/>
    <property type="match status" value="1"/>
</dbReference>
<feature type="compositionally biased region" description="Polar residues" evidence="1">
    <location>
        <begin position="146"/>
        <end position="155"/>
    </location>
</feature>
<reference evidence="5" key="1">
    <citation type="submission" date="2017-02" db="UniProtKB">
        <authorList>
            <consortium name="WormBaseParasite"/>
        </authorList>
    </citation>
    <scope>IDENTIFICATION</scope>
</reference>
<evidence type="ECO:0000313" key="4">
    <source>
        <dbReference type="Proteomes" id="UP000267096"/>
    </source>
</evidence>
<organism evidence="5">
    <name type="scientific">Anisakis simplex</name>
    <name type="common">Herring worm</name>
    <dbReference type="NCBI Taxonomy" id="6269"/>
    <lineage>
        <taxon>Eukaryota</taxon>
        <taxon>Metazoa</taxon>
        <taxon>Ecdysozoa</taxon>
        <taxon>Nematoda</taxon>
        <taxon>Chromadorea</taxon>
        <taxon>Rhabditida</taxon>
        <taxon>Spirurina</taxon>
        <taxon>Ascaridomorpha</taxon>
        <taxon>Ascaridoidea</taxon>
        <taxon>Anisakidae</taxon>
        <taxon>Anisakis</taxon>
        <taxon>Anisakis simplex complex</taxon>
    </lineage>
</organism>
<evidence type="ECO:0000259" key="2">
    <source>
        <dbReference type="Pfam" id="PF12572"/>
    </source>
</evidence>
<evidence type="ECO:0000313" key="5">
    <source>
        <dbReference type="WBParaSite" id="ASIM_0001420901-mRNA-1"/>
    </source>
</evidence>
<gene>
    <name evidence="3" type="ORF">ASIM_LOCUS13637</name>
</gene>
<dbReference type="InterPro" id="IPR046331">
    <property type="entry name" value="GPAM1-like"/>
</dbReference>
<feature type="compositionally biased region" description="Acidic residues" evidence="1">
    <location>
        <begin position="311"/>
        <end position="323"/>
    </location>
</feature>
<proteinExistence type="predicted"/>
<feature type="compositionally biased region" description="Polar residues" evidence="1">
    <location>
        <begin position="96"/>
        <end position="137"/>
    </location>
</feature>
<dbReference type="PANTHER" id="PTHR46370">
    <property type="entry name" value="GPALPP MOTIFS-CONTAINING PROTEIN 1"/>
    <property type="match status" value="1"/>
</dbReference>
<feature type="compositionally biased region" description="Acidic residues" evidence="1">
    <location>
        <begin position="172"/>
        <end position="188"/>
    </location>
</feature>
<feature type="compositionally biased region" description="Polar residues" evidence="1">
    <location>
        <begin position="40"/>
        <end position="49"/>
    </location>
</feature>
<sequence>MSSSHPPPDCALQLPSWDEFDPTEELDYNESDLENDEHSSSSPKDQQPVTIGPTLPRGFDMGASTSPSPSSSRIRSADEREQRSSVPPDVKHSIKAVNSSGDENNTNDSGGDNRINNNNGKQVSSTSFFDQLPSSLPQHFDEHDQPCSSNASSSRPLGPALPPGFMLNDGHNEEDDPEDPGDPEDPDENDSRSKVPNLCSSEGRMSESVNRPSASALSSSSARIGPIGPAVPPGFGDCSPSLPDDEIRPRLQGHFTSSTMPPPEPEETRGVPSWSSSSRLSNARSDSRTIIGPVVPDLLPTVSHHQQRGADEEEGEGDEEEEGTYGPTVPPDLNPSTSHQKTLTSNNHHSTDNLEMPTEDDEHCGVVHVSEVDDDDDNDIVGELLYSDSLVEAYFNLVFPIYWPMPPCESVEVVQKEYKHRLSAFEAEQLNKGSTSKREEWMVKLPKKLNSFGLGARTFSKSSAGGSLTDQDGVREWTETPQQKAARLSSVCFPCSDNEPTSSSTDTSNRLRSASLAERDLLQQQRASNLNKDRNASLLEIHRRKRKADDGCGDSLSVCSRFLSSLIRMILFQNEQSTSRHAFDRERDMQIANNRGLFQIICASQRTLEHQVYFKVKGLRGDASVDEIKERCGKLASRFGHSSTQKFL</sequence>
<feature type="compositionally biased region" description="Low complexity" evidence="1">
    <location>
        <begin position="213"/>
        <end position="222"/>
    </location>
</feature>
<dbReference type="WBParaSite" id="ASIM_0001420901-mRNA-1">
    <property type="protein sequence ID" value="ASIM_0001420901-mRNA-1"/>
    <property type="gene ID" value="ASIM_0001420901"/>
</dbReference>
<feature type="compositionally biased region" description="Low complexity" evidence="1">
    <location>
        <begin position="64"/>
        <end position="74"/>
    </location>
</feature>
<protein>
    <submittedName>
        <fullName evidence="5">DUF3752 domain-containing protein</fullName>
    </submittedName>
</protein>
<dbReference type="AlphaFoldDB" id="A0A0M3K081"/>
<feature type="compositionally biased region" description="Polar residues" evidence="1">
    <location>
        <begin position="334"/>
        <end position="348"/>
    </location>
</feature>
<dbReference type="PANTHER" id="PTHR46370:SF1">
    <property type="entry name" value="GPALPP MOTIFS-CONTAINING PROTEIN 1"/>
    <property type="match status" value="1"/>
</dbReference>
<accession>A0A0M3K081</accession>
<feature type="domain" description="DUF3752" evidence="2">
    <location>
        <begin position="453"/>
        <end position="593"/>
    </location>
</feature>
<keyword evidence="4" id="KW-1185">Reference proteome</keyword>
<feature type="region of interest" description="Disordered" evidence="1">
    <location>
        <begin position="1"/>
        <end position="361"/>
    </location>
</feature>
<evidence type="ECO:0000256" key="1">
    <source>
        <dbReference type="SAM" id="MobiDB-lite"/>
    </source>
</evidence>
<feature type="compositionally biased region" description="Low complexity" evidence="1">
    <location>
        <begin position="270"/>
        <end position="284"/>
    </location>
</feature>
<dbReference type="OrthoDB" id="73491at2759"/>
<reference evidence="3 4" key="2">
    <citation type="submission" date="2018-11" db="EMBL/GenBank/DDBJ databases">
        <authorList>
            <consortium name="Pathogen Informatics"/>
        </authorList>
    </citation>
    <scope>NUCLEOTIDE SEQUENCE [LARGE SCALE GENOMIC DNA]</scope>
</reference>
<name>A0A0M3K081_ANISI</name>
<dbReference type="InterPro" id="IPR022226">
    <property type="entry name" value="DUF3752"/>
</dbReference>
<evidence type="ECO:0000313" key="3">
    <source>
        <dbReference type="EMBL" id="VDK50211.1"/>
    </source>
</evidence>